<name>A0A8J4FUM7_9CHLO</name>
<feature type="region of interest" description="Disordered" evidence="1">
    <location>
        <begin position="12"/>
        <end position="48"/>
    </location>
</feature>
<protein>
    <submittedName>
        <fullName evidence="2">Uncharacterized protein</fullName>
    </submittedName>
</protein>
<sequence>LAAVLAAAKNAVPPPALGPTQRAPAAVVMPQHRDSPQRPHLSKPSVPGAVVRGNKAALTPQRACAKTAAKTPPVPTSGAGVAAAAGAPVPLAVAASVAAPASAVVVASATADRRPQDGTALSATAACAGLRKTTIKEVAAVAAPPAVSAPVRKQHSSTLQVPLKCEAVGATARPPVAAPIKKSLHHSTLTVSAVVLPQCTAVQVAAPVLASTAAALQAEPVVKQSQCPPAPLPKPMEPPLVEAATVSQSGGGPAAATAVQG</sequence>
<dbReference type="AlphaFoldDB" id="A0A8J4FUM7"/>
<feature type="non-terminal residue" evidence="2">
    <location>
        <position position="1"/>
    </location>
</feature>
<keyword evidence="3" id="KW-1185">Reference proteome</keyword>
<accession>A0A8J4FUM7</accession>
<reference evidence="2" key="1">
    <citation type="journal article" date="2021" name="Proc. Natl. Acad. Sci. U.S.A.">
        <title>Three genomes in the algal genus Volvox reveal the fate of a haploid sex-determining region after a transition to homothallism.</title>
        <authorList>
            <person name="Yamamoto K."/>
            <person name="Hamaji T."/>
            <person name="Kawai-Toyooka H."/>
            <person name="Matsuzaki R."/>
            <person name="Takahashi F."/>
            <person name="Nishimura Y."/>
            <person name="Kawachi M."/>
            <person name="Noguchi H."/>
            <person name="Minakuchi Y."/>
            <person name="Umen J.G."/>
            <person name="Toyoda A."/>
            <person name="Nozaki H."/>
        </authorList>
    </citation>
    <scope>NUCLEOTIDE SEQUENCE</scope>
    <source>
        <strain evidence="2">NIES-3786</strain>
    </source>
</reference>
<comment type="caution">
    <text evidence="2">The sequence shown here is derived from an EMBL/GenBank/DDBJ whole genome shotgun (WGS) entry which is preliminary data.</text>
</comment>
<proteinExistence type="predicted"/>
<evidence type="ECO:0000313" key="2">
    <source>
        <dbReference type="EMBL" id="GIL84979.1"/>
    </source>
</evidence>
<dbReference type="EMBL" id="BNCP01000031">
    <property type="protein sequence ID" value="GIL84979.1"/>
    <property type="molecule type" value="Genomic_DNA"/>
</dbReference>
<feature type="non-terminal residue" evidence="2">
    <location>
        <position position="261"/>
    </location>
</feature>
<dbReference type="Proteomes" id="UP000747110">
    <property type="component" value="Unassembled WGS sequence"/>
</dbReference>
<evidence type="ECO:0000313" key="3">
    <source>
        <dbReference type="Proteomes" id="UP000747110"/>
    </source>
</evidence>
<organism evidence="2 3">
    <name type="scientific">Volvox reticuliferus</name>
    <dbReference type="NCBI Taxonomy" id="1737510"/>
    <lineage>
        <taxon>Eukaryota</taxon>
        <taxon>Viridiplantae</taxon>
        <taxon>Chlorophyta</taxon>
        <taxon>core chlorophytes</taxon>
        <taxon>Chlorophyceae</taxon>
        <taxon>CS clade</taxon>
        <taxon>Chlamydomonadales</taxon>
        <taxon>Volvocaceae</taxon>
        <taxon>Volvox</taxon>
    </lineage>
</organism>
<gene>
    <name evidence="2" type="ORF">Vretifemale_13615</name>
</gene>
<evidence type="ECO:0000256" key="1">
    <source>
        <dbReference type="SAM" id="MobiDB-lite"/>
    </source>
</evidence>